<evidence type="ECO:0000313" key="5">
    <source>
        <dbReference type="Proteomes" id="UP000075920"/>
    </source>
</evidence>
<dbReference type="VEuPathDB" id="VectorBase:AMIN006526"/>
<protein>
    <recommendedName>
        <fullName evidence="3">C2H2-type domain-containing protein</fullName>
    </recommendedName>
</protein>
<dbReference type="PROSITE" id="PS00028">
    <property type="entry name" value="ZINC_FINGER_C2H2_1"/>
    <property type="match status" value="1"/>
</dbReference>
<feature type="compositionally biased region" description="Basic and acidic residues" evidence="2">
    <location>
        <begin position="265"/>
        <end position="276"/>
    </location>
</feature>
<sequence length="746" mass="81167">MPKKLYTYCCRLCLHDGTVNRLLEIFSVKGLDEKLLKVFNIKVTTQDSCTTNICLPCFQETLTLELQMQQFQKHKQIILSNQQQLQTNAPAATSALSSAPLKQAVISTKCNQSEPKLSETVCVPIVPVKIHQTAGNISPKKQLNHYSNASTQPDVAKTYKNSSAKVTDKNAPSQPKETSKEPPSKKKPSDGSRKSLSKNAKSASAVNQLQLTDKQNSQRTPEKATGGNLEKSAGSAPKNIPSNAANGQSSVKKTEPKKSAKPKTARRDSVIIKAKETLPQYGPQNSEKGVNSIEMHKNADSNNQIVVKIIRPVPNSSAVEIEQTIPAHVIDIQPPTTQNSNNPTNTLLKDVLVKSSKIPQLRYVLPATLPGTPVSQPSVQSVHSPGVNSTPTVEPLQGGLCSIPLGNISDNIFPHESPTVSIVSTVHQTVPNSNNAPVTANIQQLAATTQPQINTSAPTTITNSQQASSSRDSIVSNIVTPGAITKRRHSTFIRVSSNLFDEPPEKAQFAMLNNNQFIRNNKSVTNTPALTPLTHSPVLSQGSTLRIVPNPQMTMPFNTFDMVNRYPLQNHVVAIQQPHVTTARSNAPTQPIATNSNFGINYGPSYVPRTVNTAVTSVSTTTQQPQLTAYAPVQQHPSLMNNVSNNYPTFINNQGGQLSQPGHSNNSSLPNPTPDQAIRACFRCNLCSSYFVLESSLTIHLRRIHNVDKNDRTSSQIFDVLICNTLLSRIRRKSIADPLLLSNNRT</sequence>
<dbReference type="GO" id="GO:0008270">
    <property type="term" value="F:zinc ion binding"/>
    <property type="evidence" value="ECO:0007669"/>
    <property type="project" value="UniProtKB-KW"/>
</dbReference>
<evidence type="ECO:0000256" key="2">
    <source>
        <dbReference type="SAM" id="MobiDB-lite"/>
    </source>
</evidence>
<dbReference type="PROSITE" id="PS50157">
    <property type="entry name" value="ZINC_FINGER_C2H2_2"/>
    <property type="match status" value="1"/>
</dbReference>
<dbReference type="EnsemblMetazoa" id="AMIN006526-RA">
    <property type="protein sequence ID" value="AMIN006526-PA"/>
    <property type="gene ID" value="AMIN006526"/>
</dbReference>
<keyword evidence="1" id="KW-0863">Zinc-finger</keyword>
<accession>A0A182W852</accession>
<feature type="compositionally biased region" description="Basic and acidic residues" evidence="2">
    <location>
        <begin position="177"/>
        <end position="193"/>
    </location>
</feature>
<feature type="region of interest" description="Disordered" evidence="2">
    <location>
        <begin position="651"/>
        <end position="671"/>
    </location>
</feature>
<keyword evidence="1" id="KW-0862">Zinc</keyword>
<feature type="compositionally biased region" description="Polar residues" evidence="2">
    <location>
        <begin position="206"/>
        <end position="219"/>
    </location>
</feature>
<feature type="compositionally biased region" description="Polar residues" evidence="2">
    <location>
        <begin position="651"/>
        <end position="670"/>
    </location>
</feature>
<feature type="region of interest" description="Disordered" evidence="2">
    <location>
        <begin position="158"/>
        <end position="289"/>
    </location>
</feature>
<keyword evidence="1" id="KW-0479">Metal-binding</keyword>
<dbReference type="InterPro" id="IPR013087">
    <property type="entry name" value="Znf_C2H2_type"/>
</dbReference>
<dbReference type="Proteomes" id="UP000075920">
    <property type="component" value="Unassembled WGS sequence"/>
</dbReference>
<feature type="compositionally biased region" description="Polar residues" evidence="2">
    <location>
        <begin position="240"/>
        <end position="251"/>
    </location>
</feature>
<evidence type="ECO:0000256" key="1">
    <source>
        <dbReference type="PROSITE-ProRule" id="PRU00042"/>
    </source>
</evidence>
<feature type="region of interest" description="Disordered" evidence="2">
    <location>
        <begin position="374"/>
        <end position="393"/>
    </location>
</feature>
<dbReference type="AlphaFoldDB" id="A0A182W852"/>
<reference evidence="4" key="2">
    <citation type="submission" date="2020-05" db="UniProtKB">
        <authorList>
            <consortium name="EnsemblMetazoa"/>
        </authorList>
    </citation>
    <scope>IDENTIFICATION</scope>
    <source>
        <strain evidence="4">MINIMUS1</strain>
    </source>
</reference>
<dbReference type="STRING" id="112268.A0A182W852"/>
<reference evidence="5" key="1">
    <citation type="submission" date="2013-03" db="EMBL/GenBank/DDBJ databases">
        <title>The Genome Sequence of Anopheles minimus MINIMUS1.</title>
        <authorList>
            <consortium name="The Broad Institute Genomics Platform"/>
            <person name="Neafsey D.E."/>
            <person name="Walton C."/>
            <person name="Walker B."/>
            <person name="Young S.K."/>
            <person name="Zeng Q."/>
            <person name="Gargeya S."/>
            <person name="Fitzgerald M."/>
            <person name="Haas B."/>
            <person name="Abouelleil A."/>
            <person name="Allen A.W."/>
            <person name="Alvarado L."/>
            <person name="Arachchi H.M."/>
            <person name="Berlin A.M."/>
            <person name="Chapman S.B."/>
            <person name="Gainer-Dewar J."/>
            <person name="Goldberg J."/>
            <person name="Griggs A."/>
            <person name="Gujja S."/>
            <person name="Hansen M."/>
            <person name="Howarth C."/>
            <person name="Imamovic A."/>
            <person name="Ireland A."/>
            <person name="Larimer J."/>
            <person name="McCowan C."/>
            <person name="Murphy C."/>
            <person name="Pearson M."/>
            <person name="Poon T.W."/>
            <person name="Priest M."/>
            <person name="Roberts A."/>
            <person name="Saif S."/>
            <person name="Shea T."/>
            <person name="Sisk P."/>
            <person name="Sykes S."/>
            <person name="Wortman J."/>
            <person name="Nusbaum C."/>
            <person name="Birren B."/>
        </authorList>
    </citation>
    <scope>NUCLEOTIDE SEQUENCE [LARGE SCALE GENOMIC DNA]</scope>
    <source>
        <strain evidence="5">MINIMUS1</strain>
    </source>
</reference>
<proteinExistence type="predicted"/>
<feature type="compositionally biased region" description="Low complexity" evidence="2">
    <location>
        <begin position="374"/>
        <end position="387"/>
    </location>
</feature>
<keyword evidence="5" id="KW-1185">Reference proteome</keyword>
<evidence type="ECO:0000259" key="3">
    <source>
        <dbReference type="PROSITE" id="PS50157"/>
    </source>
</evidence>
<feature type="domain" description="C2H2-type" evidence="3">
    <location>
        <begin position="682"/>
        <end position="710"/>
    </location>
</feature>
<name>A0A182W852_9DIPT</name>
<organism evidence="4 5">
    <name type="scientific">Anopheles minimus</name>
    <dbReference type="NCBI Taxonomy" id="112268"/>
    <lineage>
        <taxon>Eukaryota</taxon>
        <taxon>Metazoa</taxon>
        <taxon>Ecdysozoa</taxon>
        <taxon>Arthropoda</taxon>
        <taxon>Hexapoda</taxon>
        <taxon>Insecta</taxon>
        <taxon>Pterygota</taxon>
        <taxon>Neoptera</taxon>
        <taxon>Endopterygota</taxon>
        <taxon>Diptera</taxon>
        <taxon>Nematocera</taxon>
        <taxon>Culicoidea</taxon>
        <taxon>Culicidae</taxon>
        <taxon>Anophelinae</taxon>
        <taxon>Anopheles</taxon>
    </lineage>
</organism>
<evidence type="ECO:0000313" key="4">
    <source>
        <dbReference type="EnsemblMetazoa" id="AMIN006526-PA"/>
    </source>
</evidence>